<dbReference type="PATRIC" id="fig|883158.3.peg.1118"/>
<keyword evidence="2" id="KW-1185">Reference proteome</keyword>
<reference evidence="1 2" key="1">
    <citation type="submission" date="2011-12" db="EMBL/GenBank/DDBJ databases">
        <title>The Genome Sequence of Prevotella micans F0438.</title>
        <authorList>
            <consortium name="The Broad Institute Genome Sequencing Platform"/>
            <person name="Earl A."/>
            <person name="Ward D."/>
            <person name="Feldgarden M."/>
            <person name="Gevers D."/>
            <person name="Izard J."/>
            <person name="Baranova O.V."/>
            <person name="Blanton J.M."/>
            <person name="Wade W.G."/>
            <person name="Dewhirst F.E."/>
            <person name="Young S.K."/>
            <person name="Zeng Q."/>
            <person name="Gargeya S."/>
            <person name="Fitzgerald M."/>
            <person name="Haas B."/>
            <person name="Abouelleil A."/>
            <person name="Alvarado L."/>
            <person name="Arachchi H.M."/>
            <person name="Berlin A."/>
            <person name="Chapman S.B."/>
            <person name="Gearin G."/>
            <person name="Goldberg J."/>
            <person name="Griggs A."/>
            <person name="Gujja S."/>
            <person name="Hansen M."/>
            <person name="Heiman D."/>
            <person name="Howarth C."/>
            <person name="Larimer J."/>
            <person name="Lui A."/>
            <person name="MacDonald P.J.P."/>
            <person name="McCowen C."/>
            <person name="Montmayeur A."/>
            <person name="Murphy C."/>
            <person name="Neiman D."/>
            <person name="Pearson M."/>
            <person name="Priest M."/>
            <person name="Roberts A."/>
            <person name="Saif S."/>
            <person name="Shea T."/>
            <person name="Sisk P."/>
            <person name="Stolte C."/>
            <person name="Sykes S."/>
            <person name="Wortman J."/>
            <person name="Nusbaum C."/>
            <person name="Birren B."/>
        </authorList>
    </citation>
    <scope>NUCLEOTIDE SEQUENCE [LARGE SCALE GENOMIC DNA]</scope>
    <source>
        <strain evidence="1 2">F0438</strain>
    </source>
</reference>
<name>H1Q2G9_9BACT</name>
<dbReference type="EMBL" id="AGWK01000032">
    <property type="protein sequence ID" value="EHO70608.1"/>
    <property type="molecule type" value="Genomic_DNA"/>
</dbReference>
<accession>H1Q2G9</accession>
<gene>
    <name evidence="1" type="ORF">HMPREF9140_01107</name>
</gene>
<dbReference type="Proteomes" id="UP000016023">
    <property type="component" value="Unassembled WGS sequence"/>
</dbReference>
<comment type="caution">
    <text evidence="1">The sequence shown here is derived from an EMBL/GenBank/DDBJ whole genome shotgun (WGS) entry which is preliminary data.</text>
</comment>
<protein>
    <submittedName>
        <fullName evidence="1">Uncharacterized protein</fullName>
    </submittedName>
</protein>
<dbReference type="STRING" id="883158.HMPREF9140_01107"/>
<proteinExistence type="predicted"/>
<evidence type="ECO:0000313" key="1">
    <source>
        <dbReference type="EMBL" id="EHO70608.1"/>
    </source>
</evidence>
<dbReference type="AlphaFoldDB" id="H1Q2G9"/>
<dbReference type="HOGENOM" id="CLU_3220174_0_0_10"/>
<sequence length="44" mass="5120">MQHLKNISTDKKQVFSLAERHIFYLCIDNNSCLKGQQIKEVQGI</sequence>
<evidence type="ECO:0000313" key="2">
    <source>
        <dbReference type="Proteomes" id="UP000016023"/>
    </source>
</evidence>
<organism evidence="1 2">
    <name type="scientific">Prevotella micans F0438</name>
    <dbReference type="NCBI Taxonomy" id="883158"/>
    <lineage>
        <taxon>Bacteria</taxon>
        <taxon>Pseudomonadati</taxon>
        <taxon>Bacteroidota</taxon>
        <taxon>Bacteroidia</taxon>
        <taxon>Bacteroidales</taxon>
        <taxon>Prevotellaceae</taxon>
        <taxon>Prevotella</taxon>
    </lineage>
</organism>